<sequence>MNSISRGWLFIILFGGAAVLLLAARGFGGAGDITGSVESETTNPGIPYAGTAEGPDGSDGSDDDRELPARFPRQGEGTLFAGRAQLLPVSGDTMVLSAYEGDEVTAQAVPVLSVDADEGFWIGSPGERLWVQLVGPPPESPYRVRAGDSVTFSGRIVEHSASFAARVGVDRAEGSRTLAVQRAHIEVSKRTLAVAP</sequence>
<protein>
    <submittedName>
        <fullName evidence="2">Uncharacterized protein</fullName>
    </submittedName>
</protein>
<dbReference type="EMBL" id="JAUSQZ010000001">
    <property type="protein sequence ID" value="MDP9827466.1"/>
    <property type="molecule type" value="Genomic_DNA"/>
</dbReference>
<dbReference type="Proteomes" id="UP001235712">
    <property type="component" value="Unassembled WGS sequence"/>
</dbReference>
<gene>
    <name evidence="2" type="ORF">J2S57_003215</name>
</gene>
<reference evidence="2 3" key="1">
    <citation type="submission" date="2023-07" db="EMBL/GenBank/DDBJ databases">
        <title>Sequencing the genomes of 1000 actinobacteria strains.</title>
        <authorList>
            <person name="Klenk H.-P."/>
        </authorList>
    </citation>
    <scope>NUCLEOTIDE SEQUENCE [LARGE SCALE GENOMIC DNA]</scope>
    <source>
        <strain evidence="2 3">DSM 44388</strain>
    </source>
</reference>
<feature type="region of interest" description="Disordered" evidence="1">
    <location>
        <begin position="35"/>
        <end position="69"/>
    </location>
</feature>
<evidence type="ECO:0000313" key="2">
    <source>
        <dbReference type="EMBL" id="MDP9827466.1"/>
    </source>
</evidence>
<dbReference type="RefSeq" id="WP_307243530.1">
    <property type="nucleotide sequence ID" value="NZ_JAUSQZ010000001.1"/>
</dbReference>
<evidence type="ECO:0000313" key="3">
    <source>
        <dbReference type="Proteomes" id="UP001235712"/>
    </source>
</evidence>
<evidence type="ECO:0000256" key="1">
    <source>
        <dbReference type="SAM" id="MobiDB-lite"/>
    </source>
</evidence>
<keyword evidence="3" id="KW-1185">Reference proteome</keyword>
<organism evidence="2 3">
    <name type="scientific">Kineosporia succinea</name>
    <dbReference type="NCBI Taxonomy" id="84632"/>
    <lineage>
        <taxon>Bacteria</taxon>
        <taxon>Bacillati</taxon>
        <taxon>Actinomycetota</taxon>
        <taxon>Actinomycetes</taxon>
        <taxon>Kineosporiales</taxon>
        <taxon>Kineosporiaceae</taxon>
        <taxon>Kineosporia</taxon>
    </lineage>
</organism>
<comment type="caution">
    <text evidence="2">The sequence shown here is derived from an EMBL/GenBank/DDBJ whole genome shotgun (WGS) entry which is preliminary data.</text>
</comment>
<proteinExistence type="predicted"/>
<accession>A0ABT9P444</accession>
<name>A0ABT9P444_9ACTN</name>